<dbReference type="Proteomes" id="UP001153069">
    <property type="component" value="Unassembled WGS sequence"/>
</dbReference>
<evidence type="ECO:0000313" key="9">
    <source>
        <dbReference type="Proteomes" id="UP001153069"/>
    </source>
</evidence>
<keyword evidence="2 6" id="KW-0812">Transmembrane</keyword>
<evidence type="ECO:0000313" key="8">
    <source>
        <dbReference type="EMBL" id="CAB9524312.1"/>
    </source>
</evidence>
<feature type="region of interest" description="Disordered" evidence="5">
    <location>
        <begin position="106"/>
        <end position="154"/>
    </location>
</feature>
<sequence length="310" mass="34286">METVTIVINDPSIATSSNNGEEDSFKLALVDGTEASALSQAVASRTCYEEGSFYLTAGPNPSDTVVPLTAKLPKGLKLYLHVNQKNRRKPKQQEVTFVDGEVEVEVSKNDTPVPEANDANQTSAYAPIPKKDEEAGNSKDEPAQNQDEDPSEIDPQIRKGLISRFIAVMNMELYNPFKDLIGPSSSKQTQVLGSMFYFSQLSSDLANERTFLAWIRTMLAAVRTIFSYEKVQSDVTARDKSLVVAIMMTATMLLMAGFMGGQRYYSTRYLLLSRERKDTYNMISLSPFVLLGFAIAVVTSVATYASKWYG</sequence>
<organism evidence="8 9">
    <name type="scientific">Seminavis robusta</name>
    <dbReference type="NCBI Taxonomy" id="568900"/>
    <lineage>
        <taxon>Eukaryota</taxon>
        <taxon>Sar</taxon>
        <taxon>Stramenopiles</taxon>
        <taxon>Ochrophyta</taxon>
        <taxon>Bacillariophyta</taxon>
        <taxon>Bacillariophyceae</taxon>
        <taxon>Bacillariophycidae</taxon>
        <taxon>Naviculales</taxon>
        <taxon>Naviculaceae</taxon>
        <taxon>Seminavis</taxon>
    </lineage>
</organism>
<comment type="caution">
    <text evidence="8">The sequence shown here is derived from an EMBL/GenBank/DDBJ whole genome shotgun (WGS) entry which is preliminary data.</text>
</comment>
<dbReference type="Pfam" id="PF02656">
    <property type="entry name" value="DUF202"/>
    <property type="match status" value="1"/>
</dbReference>
<dbReference type="AlphaFoldDB" id="A0A9N8ENE5"/>
<keyword evidence="4 6" id="KW-0472">Membrane</keyword>
<feature type="transmembrane region" description="Helical" evidence="6">
    <location>
        <begin position="282"/>
        <end position="305"/>
    </location>
</feature>
<evidence type="ECO:0000259" key="7">
    <source>
        <dbReference type="Pfam" id="PF02656"/>
    </source>
</evidence>
<reference evidence="8" key="1">
    <citation type="submission" date="2020-06" db="EMBL/GenBank/DDBJ databases">
        <authorList>
            <consortium name="Plant Systems Biology data submission"/>
        </authorList>
    </citation>
    <scope>NUCLEOTIDE SEQUENCE</scope>
    <source>
        <strain evidence="8">D6</strain>
    </source>
</reference>
<dbReference type="InterPro" id="IPR003807">
    <property type="entry name" value="DUF202"/>
</dbReference>
<evidence type="ECO:0000256" key="2">
    <source>
        <dbReference type="ARBA" id="ARBA00022692"/>
    </source>
</evidence>
<comment type="subcellular location">
    <subcellularLocation>
        <location evidence="1">Endomembrane system</location>
        <topology evidence="1">Multi-pass membrane protein</topology>
    </subcellularLocation>
</comment>
<dbReference type="GO" id="GO:0012505">
    <property type="term" value="C:endomembrane system"/>
    <property type="evidence" value="ECO:0007669"/>
    <property type="project" value="UniProtKB-SubCell"/>
</dbReference>
<dbReference type="OrthoDB" id="426675at2759"/>
<name>A0A9N8ENE5_9STRA</name>
<keyword evidence="9" id="KW-1185">Reference proteome</keyword>
<dbReference type="EMBL" id="CAICTM010001519">
    <property type="protein sequence ID" value="CAB9524312.1"/>
    <property type="molecule type" value="Genomic_DNA"/>
</dbReference>
<protein>
    <recommendedName>
        <fullName evidence="7">DUF202 domain-containing protein</fullName>
    </recommendedName>
</protein>
<gene>
    <name evidence="8" type="ORF">SEMRO_1521_G279440.1</name>
</gene>
<evidence type="ECO:0000256" key="4">
    <source>
        <dbReference type="ARBA" id="ARBA00023136"/>
    </source>
</evidence>
<keyword evidence="3 6" id="KW-1133">Transmembrane helix</keyword>
<evidence type="ECO:0000256" key="3">
    <source>
        <dbReference type="ARBA" id="ARBA00022989"/>
    </source>
</evidence>
<evidence type="ECO:0000256" key="1">
    <source>
        <dbReference type="ARBA" id="ARBA00004127"/>
    </source>
</evidence>
<feature type="compositionally biased region" description="Basic and acidic residues" evidence="5">
    <location>
        <begin position="129"/>
        <end position="142"/>
    </location>
</feature>
<feature type="transmembrane region" description="Helical" evidence="6">
    <location>
        <begin position="242"/>
        <end position="261"/>
    </location>
</feature>
<proteinExistence type="predicted"/>
<evidence type="ECO:0000256" key="5">
    <source>
        <dbReference type="SAM" id="MobiDB-lite"/>
    </source>
</evidence>
<evidence type="ECO:0000256" key="6">
    <source>
        <dbReference type="SAM" id="Phobius"/>
    </source>
</evidence>
<accession>A0A9N8ENE5</accession>
<feature type="domain" description="DUF202" evidence="7">
    <location>
        <begin position="205"/>
        <end position="258"/>
    </location>
</feature>